<sequence>MGMGPRGAGLTAALCPAALRQLPLLRRVPDQRAVGGHRCPLRRQVGAGWPWGGGGGRGCAGCPWGSASALPRTTDAVVLGEYDQETESGDVQRLSIAKVFRNPSYSSLTVRNDITLIKLATPAQLNARVSPVCLPQATDDFPGGLTCVTTGWGLTDASGTAAPSPSPLPSPCRPRGPCGC</sequence>
<evidence type="ECO:0000256" key="1">
    <source>
        <dbReference type="ARBA" id="ARBA00004613"/>
    </source>
</evidence>
<dbReference type="SUPFAM" id="SSF50494">
    <property type="entry name" value="Trypsin-like serine proteases"/>
    <property type="match status" value="1"/>
</dbReference>
<evidence type="ECO:0000259" key="7">
    <source>
        <dbReference type="PROSITE" id="PS50240"/>
    </source>
</evidence>
<dbReference type="InterPro" id="IPR043504">
    <property type="entry name" value="Peptidase_S1_PA_chymotrypsin"/>
</dbReference>
<proteinExistence type="predicted"/>
<evidence type="ECO:0000313" key="8">
    <source>
        <dbReference type="Ensembl" id="ENSAPLP00000032063.1"/>
    </source>
</evidence>
<dbReference type="SMART" id="SM00020">
    <property type="entry name" value="Tryp_SPc"/>
    <property type="match status" value="1"/>
</dbReference>
<evidence type="ECO:0000313" key="9">
    <source>
        <dbReference type="Proteomes" id="UP000016666"/>
    </source>
</evidence>
<dbReference type="Proteomes" id="UP000016666">
    <property type="component" value="Unassembled WGS sequence"/>
</dbReference>
<keyword evidence="5" id="KW-0720">Serine protease</keyword>
<dbReference type="InterPro" id="IPR001254">
    <property type="entry name" value="Trypsin_dom"/>
</dbReference>
<dbReference type="InterPro" id="IPR050127">
    <property type="entry name" value="Serine_Proteases_S1"/>
</dbReference>
<evidence type="ECO:0000256" key="6">
    <source>
        <dbReference type="SAM" id="MobiDB-lite"/>
    </source>
</evidence>
<dbReference type="PROSITE" id="PS50240">
    <property type="entry name" value="TRYPSIN_DOM"/>
    <property type="match status" value="1"/>
</dbReference>
<keyword evidence="9" id="KW-1185">Reference proteome</keyword>
<accession>A0A493U1R8</accession>
<dbReference type="STRING" id="8840.ENSAPLP00000032063"/>
<protein>
    <recommendedName>
        <fullName evidence="7">Peptidase S1 domain-containing protein</fullName>
    </recommendedName>
</protein>
<dbReference type="Pfam" id="PF00089">
    <property type="entry name" value="Trypsin"/>
    <property type="match status" value="1"/>
</dbReference>
<dbReference type="Ensembl" id="ENSAPLT00000019230.1">
    <property type="protein sequence ID" value="ENSAPLP00000032063.1"/>
    <property type="gene ID" value="ENSAPLG00000026619.1"/>
</dbReference>
<feature type="domain" description="Peptidase S1" evidence="7">
    <location>
        <begin position="1"/>
        <end position="180"/>
    </location>
</feature>
<evidence type="ECO:0000256" key="4">
    <source>
        <dbReference type="ARBA" id="ARBA00022801"/>
    </source>
</evidence>
<dbReference type="GO" id="GO:0006508">
    <property type="term" value="P:proteolysis"/>
    <property type="evidence" value="ECO:0007669"/>
    <property type="project" value="UniProtKB-KW"/>
</dbReference>
<dbReference type="InterPro" id="IPR009003">
    <property type="entry name" value="Peptidase_S1_PA"/>
</dbReference>
<reference evidence="8" key="3">
    <citation type="submission" date="2025-09" db="UniProtKB">
        <authorList>
            <consortium name="Ensembl"/>
        </authorList>
    </citation>
    <scope>IDENTIFICATION</scope>
</reference>
<dbReference type="PANTHER" id="PTHR24264">
    <property type="entry name" value="TRYPSIN-RELATED"/>
    <property type="match status" value="1"/>
</dbReference>
<dbReference type="Gene3D" id="2.40.10.10">
    <property type="entry name" value="Trypsin-like serine proteases"/>
    <property type="match status" value="1"/>
</dbReference>
<feature type="compositionally biased region" description="Pro residues" evidence="6">
    <location>
        <begin position="164"/>
        <end position="174"/>
    </location>
</feature>
<organism evidence="8 9">
    <name type="scientific">Anas platyrhynchos platyrhynchos</name>
    <name type="common">Northern mallard</name>
    <dbReference type="NCBI Taxonomy" id="8840"/>
    <lineage>
        <taxon>Eukaryota</taxon>
        <taxon>Metazoa</taxon>
        <taxon>Chordata</taxon>
        <taxon>Craniata</taxon>
        <taxon>Vertebrata</taxon>
        <taxon>Euteleostomi</taxon>
        <taxon>Archelosauria</taxon>
        <taxon>Archosauria</taxon>
        <taxon>Dinosauria</taxon>
        <taxon>Saurischia</taxon>
        <taxon>Theropoda</taxon>
        <taxon>Coelurosauria</taxon>
        <taxon>Aves</taxon>
        <taxon>Neognathae</taxon>
        <taxon>Galloanserae</taxon>
        <taxon>Anseriformes</taxon>
        <taxon>Anatidae</taxon>
        <taxon>Anatinae</taxon>
        <taxon>Anas</taxon>
    </lineage>
</organism>
<keyword evidence="2" id="KW-0964">Secreted</keyword>
<dbReference type="GO" id="GO:0005615">
    <property type="term" value="C:extracellular space"/>
    <property type="evidence" value="ECO:0007669"/>
    <property type="project" value="TreeGrafter"/>
</dbReference>
<evidence type="ECO:0000256" key="2">
    <source>
        <dbReference type="ARBA" id="ARBA00022525"/>
    </source>
</evidence>
<keyword evidence="4" id="KW-0378">Hydrolase</keyword>
<evidence type="ECO:0000256" key="5">
    <source>
        <dbReference type="ARBA" id="ARBA00022825"/>
    </source>
</evidence>
<keyword evidence="3" id="KW-0645">Protease</keyword>
<reference evidence="8" key="2">
    <citation type="submission" date="2025-08" db="UniProtKB">
        <authorList>
            <consortium name="Ensembl"/>
        </authorList>
    </citation>
    <scope>IDENTIFICATION</scope>
</reference>
<comment type="subcellular location">
    <subcellularLocation>
        <location evidence="1">Secreted</location>
    </subcellularLocation>
</comment>
<name>A0A493U1R8_ANAPP</name>
<dbReference type="AlphaFoldDB" id="A0A493U1R8"/>
<dbReference type="FunFam" id="2.40.10.10:FF:000181">
    <property type="entry name" value="Chymotrypsinogen A"/>
    <property type="match status" value="1"/>
</dbReference>
<evidence type="ECO:0000256" key="3">
    <source>
        <dbReference type="ARBA" id="ARBA00022670"/>
    </source>
</evidence>
<dbReference type="GO" id="GO:0004252">
    <property type="term" value="F:serine-type endopeptidase activity"/>
    <property type="evidence" value="ECO:0007669"/>
    <property type="project" value="InterPro"/>
</dbReference>
<feature type="region of interest" description="Disordered" evidence="6">
    <location>
        <begin position="158"/>
        <end position="180"/>
    </location>
</feature>
<reference evidence="9" key="1">
    <citation type="submission" date="2017-10" db="EMBL/GenBank/DDBJ databases">
        <title>A new Pekin duck reference genome.</title>
        <authorList>
            <person name="Hou Z.-C."/>
            <person name="Zhou Z.-K."/>
            <person name="Zhu F."/>
            <person name="Hou S.-S."/>
        </authorList>
    </citation>
    <scope>NUCLEOTIDE SEQUENCE [LARGE SCALE GENOMIC DNA]</scope>
</reference>
<dbReference type="GeneTree" id="ENSGT00940000153216"/>
<dbReference type="PANTHER" id="PTHR24264:SF65">
    <property type="entry name" value="SRCR DOMAIN-CONTAINING PROTEIN"/>
    <property type="match status" value="1"/>
</dbReference>